<evidence type="ECO:0000313" key="2">
    <source>
        <dbReference type="EMBL" id="AYN62278.1"/>
    </source>
</evidence>
<keyword evidence="1" id="KW-1133">Transmembrane helix</keyword>
<keyword evidence="1" id="KW-0472">Membrane</keyword>
<accession>A0A3G2KSM6</accession>
<evidence type="ECO:0000256" key="1">
    <source>
        <dbReference type="SAM" id="Phobius"/>
    </source>
</evidence>
<name>A0A3G2KSM6_9CYAN</name>
<reference evidence="2" key="1">
    <citation type="journal article" date="2018" name="ACS Chem. Biol.">
        <title>Insertions within the Saxitoxin Biosynthetic Gene Cluster Result in Differential Toxin Profiles.</title>
        <authorList>
            <person name="Cullen A."/>
            <person name="D'Agostino P.M."/>
            <person name="Mazmouz R."/>
            <person name="Pickford R."/>
            <person name="Wood S."/>
            <person name="Neilan B.A."/>
        </authorList>
    </citation>
    <scope>NUCLEOTIDE SEQUENCE</scope>
    <source>
        <strain evidence="2">CAWBG524</strain>
    </source>
</reference>
<proteinExistence type="predicted"/>
<dbReference type="AlphaFoldDB" id="A0A3G2KSM6"/>
<keyword evidence="1" id="KW-0812">Transmembrane</keyword>
<dbReference type="EMBL" id="MH341391">
    <property type="protein sequence ID" value="AYN62278.1"/>
    <property type="molecule type" value="Genomic_DNA"/>
</dbReference>
<organism evidence="2">
    <name type="scientific">Heteroscytonema crispum UCFS10</name>
    <dbReference type="NCBI Taxonomy" id="1885250"/>
    <lineage>
        <taxon>Bacteria</taxon>
        <taxon>Bacillati</taxon>
        <taxon>Cyanobacteriota</taxon>
        <taxon>Cyanophyceae</taxon>
        <taxon>Nostocales</taxon>
        <taxon>Heteroscytonemataceae</taxon>
        <taxon>Heteroscytonema</taxon>
    </lineage>
</organism>
<feature type="transmembrane region" description="Helical" evidence="1">
    <location>
        <begin position="12"/>
        <end position="44"/>
    </location>
</feature>
<sequence>MNLVGWGLGLTASYFMGIILGWGGIGIWVGMVLSLLLCVVILMLRFDQVIANKIANSDDGEESQLILTDKVLKCRS</sequence>
<protein>
    <submittedName>
        <fullName evidence="2">SxtM2</fullName>
    </submittedName>
</protein>